<comment type="similarity">
    <text evidence="2 8">Belongs to the major facilitator superfamily. Sugar transporter (TC 2.A.1.1) family.</text>
</comment>
<name>A0A427YVY1_9TREE</name>
<evidence type="ECO:0000256" key="5">
    <source>
        <dbReference type="ARBA" id="ARBA00022989"/>
    </source>
</evidence>
<evidence type="ECO:0000259" key="11">
    <source>
        <dbReference type="PROSITE" id="PS50850"/>
    </source>
</evidence>
<dbReference type="GO" id="GO:0016020">
    <property type="term" value="C:membrane"/>
    <property type="evidence" value="ECO:0007669"/>
    <property type="project" value="UniProtKB-SubCell"/>
</dbReference>
<feature type="transmembrane region" description="Helical" evidence="10">
    <location>
        <begin position="226"/>
        <end position="244"/>
    </location>
</feature>
<comment type="catalytic activity">
    <reaction evidence="7">
        <text>myo-inositol(out) + H(+)(out) = myo-inositol(in) + H(+)(in)</text>
        <dbReference type="Rhea" id="RHEA:60364"/>
        <dbReference type="ChEBI" id="CHEBI:15378"/>
        <dbReference type="ChEBI" id="CHEBI:17268"/>
    </reaction>
</comment>
<feature type="transmembrane region" description="Helical" evidence="10">
    <location>
        <begin position="445"/>
        <end position="468"/>
    </location>
</feature>
<dbReference type="Proteomes" id="UP000279259">
    <property type="component" value="Unassembled WGS sequence"/>
</dbReference>
<dbReference type="SUPFAM" id="SSF103473">
    <property type="entry name" value="MFS general substrate transporter"/>
    <property type="match status" value="1"/>
</dbReference>
<feature type="transmembrane region" description="Helical" evidence="10">
    <location>
        <begin position="409"/>
        <end position="433"/>
    </location>
</feature>
<feature type="transmembrane region" description="Helical" evidence="10">
    <location>
        <begin position="133"/>
        <end position="152"/>
    </location>
</feature>
<feature type="transmembrane region" description="Helical" evidence="10">
    <location>
        <begin position="480"/>
        <end position="499"/>
    </location>
</feature>
<dbReference type="Gene3D" id="1.20.1250.20">
    <property type="entry name" value="MFS general substrate transporter like domains"/>
    <property type="match status" value="1"/>
</dbReference>
<dbReference type="PANTHER" id="PTHR48022">
    <property type="entry name" value="PLASTIDIC GLUCOSE TRANSPORTER 4"/>
    <property type="match status" value="1"/>
</dbReference>
<dbReference type="PRINTS" id="PR00171">
    <property type="entry name" value="SUGRTRNSPORT"/>
</dbReference>
<keyword evidence="6 10" id="KW-0472">Membrane</keyword>
<dbReference type="EMBL" id="RSCD01000001">
    <property type="protein sequence ID" value="RSH95294.1"/>
    <property type="molecule type" value="Genomic_DNA"/>
</dbReference>
<evidence type="ECO:0000256" key="4">
    <source>
        <dbReference type="ARBA" id="ARBA00022692"/>
    </source>
</evidence>
<dbReference type="NCBIfam" id="TIGR00879">
    <property type="entry name" value="SP"/>
    <property type="match status" value="1"/>
</dbReference>
<dbReference type="AlphaFoldDB" id="A0A427YVY1"/>
<dbReference type="PANTHER" id="PTHR48022:SF68">
    <property type="entry name" value="MAJOR FACILITATOR SUPERFAMILY (MFS) PROFILE DOMAIN-CONTAINING PROTEIN-RELATED"/>
    <property type="match status" value="1"/>
</dbReference>
<keyword evidence="5 10" id="KW-1133">Transmembrane helix</keyword>
<evidence type="ECO:0000256" key="7">
    <source>
        <dbReference type="ARBA" id="ARBA00049119"/>
    </source>
</evidence>
<protein>
    <recommendedName>
        <fullName evidence="11">Major facilitator superfamily (MFS) profile domain-containing protein</fullName>
    </recommendedName>
</protein>
<dbReference type="InterPro" id="IPR003663">
    <property type="entry name" value="Sugar/inositol_transpt"/>
</dbReference>
<sequence length="544" mass="59577">MSRTDIAPVSPGVDDKNDVVHHEVPPPDTEFVASTTVSPFQHLGIFDTLKTFRKASILCILTGFNACSDGYQLTMPGNVIAMPGFIDLFGIEFQGSKALLATTISNWAAAYTGAYIFILLLGSWPADILGRKLCLLFVQVFLACACLCEMFAQTWQLWLVSKIFAGLSVGLNQCVASAYVSELAPTKARGALLGVYQLYFALGQFAAAIGVKVVDTAYPASQWRRAIYSEWVFTGVALIIWVFLPESPRWLAQRGKHDRAKAVLRRVNGSVEGYDVDTEYAILVAEIEDGRRLTAQMNSVSILSLFRGTNLRRTLISFGPFGWQQWIGVPVIFGYTSYFFQLAGLKDPFSGTIAVFLILLFFVGVSFFFVERFGRRRLLLIGGVTMLVCLLIVGGMGTITNVTPVTGGVIIAFSCVWVAAYALSAGPIGYVYLAETSTVLLRAKTTSIAAAMTGCLNLVVNYCTPLMLAPTGANWGVKGVAFFYFGTGLIGLVLVYFFIPETKGRSYVELDELFERKIPARKFRNTRTTAEEVYEVSAKEAEAV</sequence>
<feature type="domain" description="Major facilitator superfamily (MFS) profile" evidence="11">
    <location>
        <begin position="58"/>
        <end position="503"/>
    </location>
</feature>
<proteinExistence type="inferred from homology"/>
<accession>A0A427YVY1</accession>
<feature type="transmembrane region" description="Helical" evidence="10">
    <location>
        <begin position="349"/>
        <end position="370"/>
    </location>
</feature>
<evidence type="ECO:0000256" key="9">
    <source>
        <dbReference type="SAM" id="MobiDB-lite"/>
    </source>
</evidence>
<gene>
    <name evidence="12" type="ORF">EHS25_000381</name>
</gene>
<dbReference type="InterPro" id="IPR036259">
    <property type="entry name" value="MFS_trans_sf"/>
</dbReference>
<organism evidence="12 13">
    <name type="scientific">Saitozyma podzolica</name>
    <dbReference type="NCBI Taxonomy" id="1890683"/>
    <lineage>
        <taxon>Eukaryota</taxon>
        <taxon>Fungi</taxon>
        <taxon>Dikarya</taxon>
        <taxon>Basidiomycota</taxon>
        <taxon>Agaricomycotina</taxon>
        <taxon>Tremellomycetes</taxon>
        <taxon>Tremellales</taxon>
        <taxon>Trimorphomycetaceae</taxon>
        <taxon>Saitozyma</taxon>
    </lineage>
</organism>
<dbReference type="PROSITE" id="PS00217">
    <property type="entry name" value="SUGAR_TRANSPORT_2"/>
    <property type="match status" value="1"/>
</dbReference>
<feature type="transmembrane region" description="Helical" evidence="10">
    <location>
        <begin position="377"/>
        <end position="397"/>
    </location>
</feature>
<keyword evidence="4 10" id="KW-0812">Transmembrane</keyword>
<dbReference type="GO" id="GO:0005351">
    <property type="term" value="F:carbohydrate:proton symporter activity"/>
    <property type="evidence" value="ECO:0007669"/>
    <property type="project" value="TreeGrafter"/>
</dbReference>
<dbReference type="PROSITE" id="PS50850">
    <property type="entry name" value="MFS"/>
    <property type="match status" value="1"/>
</dbReference>
<evidence type="ECO:0000256" key="3">
    <source>
        <dbReference type="ARBA" id="ARBA00022448"/>
    </source>
</evidence>
<reference evidence="12 13" key="1">
    <citation type="submission" date="2018-11" db="EMBL/GenBank/DDBJ databases">
        <title>Genome sequence of Saitozyma podzolica DSM 27192.</title>
        <authorList>
            <person name="Aliyu H."/>
            <person name="Gorte O."/>
            <person name="Ochsenreither K."/>
        </authorList>
    </citation>
    <scope>NUCLEOTIDE SEQUENCE [LARGE SCALE GENOMIC DNA]</scope>
    <source>
        <strain evidence="12 13">DSM 27192</strain>
    </source>
</reference>
<evidence type="ECO:0000256" key="2">
    <source>
        <dbReference type="ARBA" id="ARBA00010992"/>
    </source>
</evidence>
<evidence type="ECO:0000313" key="12">
    <source>
        <dbReference type="EMBL" id="RSH95294.1"/>
    </source>
</evidence>
<feature type="region of interest" description="Disordered" evidence="9">
    <location>
        <begin position="1"/>
        <end position="21"/>
    </location>
</feature>
<dbReference type="OrthoDB" id="6612291at2759"/>
<evidence type="ECO:0000256" key="10">
    <source>
        <dbReference type="SAM" id="Phobius"/>
    </source>
</evidence>
<dbReference type="Pfam" id="PF00083">
    <property type="entry name" value="Sugar_tr"/>
    <property type="match status" value="1"/>
</dbReference>
<dbReference type="InterPro" id="IPR050360">
    <property type="entry name" value="MFS_Sugar_Transporters"/>
</dbReference>
<feature type="transmembrane region" description="Helical" evidence="10">
    <location>
        <begin position="192"/>
        <end position="214"/>
    </location>
</feature>
<dbReference type="InterPro" id="IPR005828">
    <property type="entry name" value="MFS_sugar_transport-like"/>
</dbReference>
<comment type="subcellular location">
    <subcellularLocation>
        <location evidence="1">Membrane</location>
        <topology evidence="1">Multi-pass membrane protein</topology>
    </subcellularLocation>
</comment>
<evidence type="ECO:0000256" key="6">
    <source>
        <dbReference type="ARBA" id="ARBA00023136"/>
    </source>
</evidence>
<dbReference type="InterPro" id="IPR020846">
    <property type="entry name" value="MFS_dom"/>
</dbReference>
<dbReference type="InterPro" id="IPR005829">
    <property type="entry name" value="Sugar_transporter_CS"/>
</dbReference>
<dbReference type="PROSITE" id="PS00216">
    <property type="entry name" value="SUGAR_TRANSPORT_1"/>
    <property type="match status" value="1"/>
</dbReference>
<evidence type="ECO:0000256" key="8">
    <source>
        <dbReference type="RuleBase" id="RU003346"/>
    </source>
</evidence>
<evidence type="ECO:0000313" key="13">
    <source>
        <dbReference type="Proteomes" id="UP000279259"/>
    </source>
</evidence>
<keyword evidence="3 8" id="KW-0813">Transport</keyword>
<comment type="caution">
    <text evidence="12">The sequence shown here is derived from an EMBL/GenBank/DDBJ whole genome shotgun (WGS) entry which is preliminary data.</text>
</comment>
<feature type="transmembrane region" description="Helical" evidence="10">
    <location>
        <begin position="98"/>
        <end position="121"/>
    </location>
</feature>
<keyword evidence="13" id="KW-1185">Reference proteome</keyword>
<evidence type="ECO:0000256" key="1">
    <source>
        <dbReference type="ARBA" id="ARBA00004141"/>
    </source>
</evidence>